<proteinExistence type="predicted"/>
<dbReference type="InterPro" id="IPR012162">
    <property type="entry name" value="PNPase"/>
</dbReference>
<dbReference type="SUPFAM" id="SSF55666">
    <property type="entry name" value="Ribonuclease PH domain 2-like"/>
    <property type="match status" value="1"/>
</dbReference>
<dbReference type="GO" id="GO:0000175">
    <property type="term" value="F:3'-5'-RNA exonuclease activity"/>
    <property type="evidence" value="ECO:0007669"/>
    <property type="project" value="TreeGrafter"/>
</dbReference>
<dbReference type="InterPro" id="IPR015847">
    <property type="entry name" value="ExoRNase_PH_dom2"/>
</dbReference>
<organism evidence="1 2">
    <name type="scientific">Ensete ventricosum</name>
    <name type="common">Abyssinian banana</name>
    <name type="synonym">Musa ensete</name>
    <dbReference type="NCBI Taxonomy" id="4639"/>
    <lineage>
        <taxon>Eukaryota</taxon>
        <taxon>Viridiplantae</taxon>
        <taxon>Streptophyta</taxon>
        <taxon>Embryophyta</taxon>
        <taxon>Tracheophyta</taxon>
        <taxon>Spermatophyta</taxon>
        <taxon>Magnoliopsida</taxon>
        <taxon>Liliopsida</taxon>
        <taxon>Zingiberales</taxon>
        <taxon>Musaceae</taxon>
        <taxon>Ensete</taxon>
    </lineage>
</organism>
<comment type="caution">
    <text evidence="1">The sequence shown here is derived from an EMBL/GenBank/DDBJ whole genome shotgun (WGS) entry which is preliminary data.</text>
</comment>
<dbReference type="InterPro" id="IPR027408">
    <property type="entry name" value="PNPase/RNase_PH_dom_sf"/>
</dbReference>
<dbReference type="EMBL" id="AMZH03011073">
    <property type="protein sequence ID" value="RRT53566.1"/>
    <property type="molecule type" value="Genomic_DNA"/>
</dbReference>
<dbReference type="AlphaFoldDB" id="A0A426YPC0"/>
<gene>
    <name evidence="1" type="ORF">B296_00049766</name>
</gene>
<dbReference type="PANTHER" id="PTHR11252:SF0">
    <property type="entry name" value="POLYRIBONUCLEOTIDE NUCLEOTIDYLTRANSFERASE 1, MITOCHONDRIAL"/>
    <property type="match status" value="1"/>
</dbReference>
<evidence type="ECO:0000313" key="1">
    <source>
        <dbReference type="EMBL" id="RRT53566.1"/>
    </source>
</evidence>
<sequence length="164" mass="18114">MISIFFLLDISIYIISINSDFLLILCFASCANEVFSYDGIHSPDCLAVTAAGIAVALSEVPNTKIIAGVRIGLVGQKFLVNPTTKEMEESELDLIIAGTDSAILMIEGYCNFLTEERLLEAVEIGQVSLLNIMFRTQILLFEYLILIFCNCDLETSVSFSLLLR</sequence>
<name>A0A426YPC0_ENSVE</name>
<dbReference type="Pfam" id="PF03725">
    <property type="entry name" value="RNase_PH_C"/>
    <property type="match status" value="1"/>
</dbReference>
<dbReference type="GO" id="GO:0005739">
    <property type="term" value="C:mitochondrion"/>
    <property type="evidence" value="ECO:0007669"/>
    <property type="project" value="TreeGrafter"/>
</dbReference>
<dbReference type="Gene3D" id="3.30.230.70">
    <property type="entry name" value="GHMP Kinase, N-terminal domain"/>
    <property type="match status" value="1"/>
</dbReference>
<dbReference type="InterPro" id="IPR036345">
    <property type="entry name" value="ExoRNase_PH_dom2_sf"/>
</dbReference>
<dbReference type="GO" id="GO:0005829">
    <property type="term" value="C:cytosol"/>
    <property type="evidence" value="ECO:0007669"/>
    <property type="project" value="TreeGrafter"/>
</dbReference>
<dbReference type="GO" id="GO:0000958">
    <property type="term" value="P:mitochondrial mRNA catabolic process"/>
    <property type="evidence" value="ECO:0007669"/>
    <property type="project" value="TreeGrafter"/>
</dbReference>
<accession>A0A426YPC0</accession>
<dbReference type="GO" id="GO:0003723">
    <property type="term" value="F:RNA binding"/>
    <property type="evidence" value="ECO:0007669"/>
    <property type="project" value="InterPro"/>
</dbReference>
<protein>
    <submittedName>
        <fullName evidence="1">Uncharacterized protein</fullName>
    </submittedName>
</protein>
<evidence type="ECO:0000313" key="2">
    <source>
        <dbReference type="Proteomes" id="UP000287651"/>
    </source>
</evidence>
<dbReference type="PANTHER" id="PTHR11252">
    <property type="entry name" value="POLYRIBONUCLEOTIDE NUCLEOTIDYLTRANSFERASE"/>
    <property type="match status" value="1"/>
</dbReference>
<dbReference type="GO" id="GO:0004654">
    <property type="term" value="F:polyribonucleotide nucleotidyltransferase activity"/>
    <property type="evidence" value="ECO:0007669"/>
    <property type="project" value="InterPro"/>
</dbReference>
<dbReference type="GO" id="GO:0000965">
    <property type="term" value="P:mitochondrial RNA 3'-end processing"/>
    <property type="evidence" value="ECO:0007669"/>
    <property type="project" value="TreeGrafter"/>
</dbReference>
<dbReference type="GO" id="GO:0009570">
    <property type="term" value="C:chloroplast stroma"/>
    <property type="evidence" value="ECO:0007669"/>
    <property type="project" value="TreeGrafter"/>
</dbReference>
<reference evidence="1 2" key="1">
    <citation type="journal article" date="2014" name="Agronomy (Basel)">
        <title>A Draft Genome Sequence for Ensete ventricosum, the Drought-Tolerant Tree Against Hunger.</title>
        <authorList>
            <person name="Harrison J."/>
            <person name="Moore K.A."/>
            <person name="Paszkiewicz K."/>
            <person name="Jones T."/>
            <person name="Grant M."/>
            <person name="Ambacheew D."/>
            <person name="Muzemil S."/>
            <person name="Studholme D.J."/>
        </authorList>
    </citation>
    <scope>NUCLEOTIDE SEQUENCE [LARGE SCALE GENOMIC DNA]</scope>
</reference>
<dbReference type="Proteomes" id="UP000287651">
    <property type="component" value="Unassembled WGS sequence"/>
</dbReference>